<organism evidence="2 3">
    <name type="scientific">Oryza meyeriana var. granulata</name>
    <dbReference type="NCBI Taxonomy" id="110450"/>
    <lineage>
        <taxon>Eukaryota</taxon>
        <taxon>Viridiplantae</taxon>
        <taxon>Streptophyta</taxon>
        <taxon>Embryophyta</taxon>
        <taxon>Tracheophyta</taxon>
        <taxon>Spermatophyta</taxon>
        <taxon>Magnoliopsida</taxon>
        <taxon>Liliopsida</taxon>
        <taxon>Poales</taxon>
        <taxon>Poaceae</taxon>
        <taxon>BOP clade</taxon>
        <taxon>Oryzoideae</taxon>
        <taxon>Oryzeae</taxon>
        <taxon>Oryzinae</taxon>
        <taxon>Oryza</taxon>
        <taxon>Oryza meyeriana</taxon>
    </lineage>
</organism>
<keyword evidence="3" id="KW-1185">Reference proteome</keyword>
<evidence type="ECO:0000259" key="1">
    <source>
        <dbReference type="Pfam" id="PF23622"/>
    </source>
</evidence>
<gene>
    <name evidence="2" type="ORF">E2562_036005</name>
</gene>
<proteinExistence type="predicted"/>
<dbReference type="Proteomes" id="UP000479710">
    <property type="component" value="Unassembled WGS sequence"/>
</dbReference>
<dbReference type="AlphaFoldDB" id="A0A6G1CX35"/>
<evidence type="ECO:0000313" key="2">
    <source>
        <dbReference type="EMBL" id="KAF0904629.1"/>
    </source>
</evidence>
<dbReference type="InterPro" id="IPR055357">
    <property type="entry name" value="LRR_At1g61320_AtMIF1"/>
</dbReference>
<dbReference type="InterPro" id="IPR053772">
    <property type="entry name" value="At1g61320/At1g61330-like"/>
</dbReference>
<protein>
    <recommendedName>
        <fullName evidence="1">At1g61320/AtMIF1 LRR domain-containing protein</fullName>
    </recommendedName>
</protein>
<dbReference type="OrthoDB" id="672536at2759"/>
<dbReference type="Pfam" id="PF23622">
    <property type="entry name" value="LRR_At1g61320_AtMIF1"/>
    <property type="match status" value="1"/>
</dbReference>
<dbReference type="SUPFAM" id="SSF52047">
    <property type="entry name" value="RNI-like"/>
    <property type="match status" value="1"/>
</dbReference>
<sequence>MAGLLTILDEESRLERLSVVVHTIMKSSHLRSLLVRASVCGVEELHVDLLNPTVAEKARFRFPILSGVLEHLSLRHIVLSKMRFGKNQRFDELAVIYFYSVTIETNTFMNVITRCPNLRVLDLRCCFLLDDIAFPPGVATNLRSLTIAGCNRLKRVDVVSVPSLRSVFYSGRFLSSFYLPRTRDGDASFTDLYICYDGSIVPQVFGKWSKEALPKLSNLSNLTICSNALQIVSSLPNEERTPQLAWLGSFQSLTELQLLMFEMRAKNLAGIYAFLENCHCPNLTRLFLQLPRIRDRDRQARLESVSEEVPEDGLGKLRVVRIMNFNRTRIEIQLVSFLLRKARDINTLQLVSPSPNTIPLGALGVEQEDIRPIIQEALANGVIKYSKSDDGTTQPCHSEVFIKF</sequence>
<dbReference type="PANTHER" id="PTHR34145">
    <property type="entry name" value="OS02G0105600 PROTEIN"/>
    <property type="match status" value="1"/>
</dbReference>
<dbReference type="EMBL" id="SPHZ02000008">
    <property type="protein sequence ID" value="KAF0904629.1"/>
    <property type="molecule type" value="Genomic_DNA"/>
</dbReference>
<dbReference type="Gene3D" id="3.80.10.10">
    <property type="entry name" value="Ribonuclease Inhibitor"/>
    <property type="match status" value="1"/>
</dbReference>
<comment type="caution">
    <text evidence="2">The sequence shown here is derived from an EMBL/GenBank/DDBJ whole genome shotgun (WGS) entry which is preliminary data.</text>
</comment>
<dbReference type="InterPro" id="IPR032675">
    <property type="entry name" value="LRR_dom_sf"/>
</dbReference>
<name>A0A6G1CX35_9ORYZ</name>
<evidence type="ECO:0000313" key="3">
    <source>
        <dbReference type="Proteomes" id="UP000479710"/>
    </source>
</evidence>
<dbReference type="PANTHER" id="PTHR34145:SF65">
    <property type="entry name" value="FBD DOMAIN-CONTAINING PROTEIN"/>
    <property type="match status" value="1"/>
</dbReference>
<accession>A0A6G1CX35</accession>
<feature type="domain" description="At1g61320/AtMIF1 LRR" evidence="1">
    <location>
        <begin position="19"/>
        <end position="350"/>
    </location>
</feature>
<reference evidence="2 3" key="1">
    <citation type="submission" date="2019-11" db="EMBL/GenBank/DDBJ databases">
        <title>Whole genome sequence of Oryza granulata.</title>
        <authorList>
            <person name="Li W."/>
        </authorList>
    </citation>
    <scope>NUCLEOTIDE SEQUENCE [LARGE SCALE GENOMIC DNA]</scope>
    <source>
        <strain evidence="3">cv. Menghai</strain>
        <tissue evidence="2">Leaf</tissue>
    </source>
</reference>